<feature type="chain" id="PRO_5040479326" evidence="1">
    <location>
        <begin position="20"/>
        <end position="108"/>
    </location>
</feature>
<accession>A0A9N8KVI2</accession>
<reference evidence="2" key="1">
    <citation type="submission" date="2021-12" db="EMBL/GenBank/DDBJ databases">
        <authorList>
            <person name="King R."/>
        </authorList>
    </citation>
    <scope>NUCLEOTIDE SEQUENCE</scope>
</reference>
<dbReference type="EMBL" id="LR824024">
    <property type="protein sequence ID" value="CAD0204353.1"/>
    <property type="molecule type" value="Genomic_DNA"/>
</dbReference>
<keyword evidence="1" id="KW-0732">Signal</keyword>
<evidence type="ECO:0000256" key="1">
    <source>
        <dbReference type="SAM" id="SignalP"/>
    </source>
</evidence>
<dbReference type="AlphaFoldDB" id="A0A9N8KVI2"/>
<proteinExistence type="predicted"/>
<evidence type="ECO:0000313" key="2">
    <source>
        <dbReference type="EMBL" id="CAD0204353.1"/>
    </source>
</evidence>
<evidence type="ECO:0000313" key="3">
    <source>
        <dbReference type="Proteomes" id="UP001154114"/>
    </source>
</evidence>
<feature type="signal peptide" evidence="1">
    <location>
        <begin position="1"/>
        <end position="19"/>
    </location>
</feature>
<organism evidence="2 3">
    <name type="scientific">Chrysodeixis includens</name>
    <name type="common">Soybean looper</name>
    <name type="synonym">Pseudoplusia includens</name>
    <dbReference type="NCBI Taxonomy" id="689277"/>
    <lineage>
        <taxon>Eukaryota</taxon>
        <taxon>Metazoa</taxon>
        <taxon>Ecdysozoa</taxon>
        <taxon>Arthropoda</taxon>
        <taxon>Hexapoda</taxon>
        <taxon>Insecta</taxon>
        <taxon>Pterygota</taxon>
        <taxon>Neoptera</taxon>
        <taxon>Endopterygota</taxon>
        <taxon>Lepidoptera</taxon>
        <taxon>Glossata</taxon>
        <taxon>Ditrysia</taxon>
        <taxon>Noctuoidea</taxon>
        <taxon>Noctuidae</taxon>
        <taxon>Plusiinae</taxon>
        <taxon>Chrysodeixis</taxon>
    </lineage>
</organism>
<dbReference type="Proteomes" id="UP001154114">
    <property type="component" value="Chromosome 21"/>
</dbReference>
<keyword evidence="3" id="KW-1185">Reference proteome</keyword>
<name>A0A9N8KVI2_CHRIL</name>
<protein>
    <submittedName>
        <fullName evidence="2">Uncharacterized protein</fullName>
    </submittedName>
</protein>
<sequence length="108" mass="11997">MLFSTISSLIFSFLGVSSTIRNSFKSLVDVVGLGDDIVGSVIFLLSDISSFKHGKAPFFNFLRPFFVTMKSSSLKWQEQIFVYLVGDQSCLLIFVIHCCLILSSDGNK</sequence>
<gene>
    <name evidence="2" type="ORF">CINC_LOCUS6662</name>
</gene>